<accession>A0A0L8MBW4</accession>
<evidence type="ECO:0000256" key="1">
    <source>
        <dbReference type="SAM" id="MobiDB-lite"/>
    </source>
</evidence>
<dbReference type="Proteomes" id="UP000037084">
    <property type="component" value="Unassembled WGS sequence"/>
</dbReference>
<reference evidence="3" key="1">
    <citation type="submission" date="2015-07" db="EMBL/GenBank/DDBJ databases">
        <authorList>
            <consortium name="Consortium for Microbial Forensics and Genomics (microFORGE)"/>
            <person name="Knight B.M."/>
            <person name="Roberts D.P."/>
            <person name="Lin D."/>
            <person name="Hari K."/>
            <person name="Fletcher J."/>
            <person name="Melcher U."/>
            <person name="Blagden T."/>
            <person name="Winegar R.A."/>
        </authorList>
    </citation>
    <scope>NUCLEOTIDE SEQUENCE [LARGE SCALE GENOMIC DNA]</scope>
    <source>
        <strain evidence="3">NRRL B-1447</strain>
    </source>
</reference>
<gene>
    <name evidence="2" type="ORF">ADK75_21945</name>
</gene>
<dbReference type="RefSeq" id="WP_030386809.1">
    <property type="nucleotide sequence ID" value="NZ_LGUV01000322.1"/>
</dbReference>
<comment type="caution">
    <text evidence="2">The sequence shown here is derived from an EMBL/GenBank/DDBJ whole genome shotgun (WGS) entry which is preliminary data.</text>
</comment>
<dbReference type="AlphaFoldDB" id="A0A0L8MBW4"/>
<evidence type="ECO:0000313" key="3">
    <source>
        <dbReference type="Proteomes" id="UP000037084"/>
    </source>
</evidence>
<dbReference type="PATRIC" id="fig|1961.12.peg.4940"/>
<organism evidence="2 3">
    <name type="scientific">Streptomyces virginiae</name>
    <name type="common">Streptomyces cinnamonensis</name>
    <dbReference type="NCBI Taxonomy" id="1961"/>
    <lineage>
        <taxon>Bacteria</taxon>
        <taxon>Bacillati</taxon>
        <taxon>Actinomycetota</taxon>
        <taxon>Actinomycetes</taxon>
        <taxon>Kitasatosporales</taxon>
        <taxon>Streptomycetaceae</taxon>
        <taxon>Streptomyces</taxon>
    </lineage>
</organism>
<name>A0A0L8MBW4_STRVG</name>
<protein>
    <submittedName>
        <fullName evidence="2">Uncharacterized protein</fullName>
    </submittedName>
</protein>
<evidence type="ECO:0000313" key="2">
    <source>
        <dbReference type="EMBL" id="KOG47875.1"/>
    </source>
</evidence>
<proteinExistence type="predicted"/>
<dbReference type="EMBL" id="LGUV01000322">
    <property type="protein sequence ID" value="KOG47875.1"/>
    <property type="molecule type" value="Genomic_DNA"/>
</dbReference>
<sequence>MFEYEIVTAVRSADLIREAAAYRTARAAREAHRASSPNQEPRRPVRAFRSRFTRSACSAPRTA</sequence>
<feature type="region of interest" description="Disordered" evidence="1">
    <location>
        <begin position="27"/>
        <end position="63"/>
    </location>
</feature>